<dbReference type="InterPro" id="IPR003607">
    <property type="entry name" value="HD/PDEase_dom"/>
</dbReference>
<protein>
    <submittedName>
        <fullName evidence="6">Cyclic di-GMP phosphodiesterase response regulator RpfG</fullName>
        <ecNumber evidence="6">3.1.4.52</ecNumber>
    </submittedName>
</protein>
<dbReference type="SUPFAM" id="SSF109604">
    <property type="entry name" value="HD-domain/PDEase-like"/>
    <property type="match status" value="1"/>
</dbReference>
<keyword evidence="6" id="KW-0378">Hydrolase</keyword>
<evidence type="ECO:0000313" key="7">
    <source>
        <dbReference type="Proteomes" id="UP000266089"/>
    </source>
</evidence>
<comment type="caution">
    <text evidence="6">The sequence shown here is derived from an EMBL/GenBank/DDBJ whole genome shotgun (WGS) entry which is preliminary data.</text>
</comment>
<evidence type="ECO:0000259" key="5">
    <source>
        <dbReference type="PROSITE" id="PS51832"/>
    </source>
</evidence>
<dbReference type="InterPro" id="IPR006674">
    <property type="entry name" value="HD_domain"/>
</dbReference>
<feature type="transmembrane region" description="Helical" evidence="2">
    <location>
        <begin position="220"/>
        <end position="243"/>
    </location>
</feature>
<sequence>MDGRKRLFSQFLRRTVWAYFWGSLAVLVNALIVHGLYFGWPAWVWGYAVAIGALVAPLVALLDLWWARRQLNPTKRVFLDGSDSLEAARQAYRNLVHWPVLSVGRVMGPHLLATMGGFLLAINWAHRWSGFPIGPLEMLYLLPWYPLNAALHAIIEYLVGARQSQRLMAYLRERFGDEVVVPSRLRIPFVFKVLGVLVALGLLPLLQVAVLVYFRLESTHLAGLVVWGLFSGLVLMVAGGILLSREVARPVQAVLEGMQAIQEGKGPVRVSAVAWDELADLALGFNNLARALEAERQHNLELYRDTVQTLAAAIDARDPYTRGHSQRVGAYAQLIARKLGWDEQKAYQLYITGLLHDIGKIGVSEAILQKTDKLSPQERQLIESHPLIGYEIARQSRALSAHLPGIRHHHERLDGGGYPDGLSGEAIPIEARILAVADVWDALTSHRPYRPALKPSEVYPRLWSEALDPQAVRALGELWQEGALDALLEEARRETGQPDLSTPKSARESIQWPWPLSKTE</sequence>
<organism evidence="6 7">
    <name type="scientific">Meiothermus taiwanensis</name>
    <dbReference type="NCBI Taxonomy" id="172827"/>
    <lineage>
        <taxon>Bacteria</taxon>
        <taxon>Thermotogati</taxon>
        <taxon>Deinococcota</taxon>
        <taxon>Deinococci</taxon>
        <taxon>Thermales</taxon>
        <taxon>Thermaceae</taxon>
        <taxon>Meiothermus</taxon>
    </lineage>
</organism>
<accession>A0A399DV66</accession>
<keyword evidence="2" id="KW-1133">Transmembrane helix</keyword>
<dbReference type="PROSITE" id="PS50885">
    <property type="entry name" value="HAMP"/>
    <property type="match status" value="1"/>
</dbReference>
<evidence type="ECO:0000313" key="6">
    <source>
        <dbReference type="EMBL" id="RIH76074.1"/>
    </source>
</evidence>
<dbReference type="GO" id="GO:0016020">
    <property type="term" value="C:membrane"/>
    <property type="evidence" value="ECO:0007669"/>
    <property type="project" value="InterPro"/>
</dbReference>
<dbReference type="Gene3D" id="6.10.340.10">
    <property type="match status" value="1"/>
</dbReference>
<feature type="transmembrane region" description="Helical" evidence="2">
    <location>
        <begin position="16"/>
        <end position="38"/>
    </location>
</feature>
<evidence type="ECO:0000259" key="3">
    <source>
        <dbReference type="PROSITE" id="PS50885"/>
    </source>
</evidence>
<dbReference type="EMBL" id="QWKX01000051">
    <property type="protein sequence ID" value="RIH76074.1"/>
    <property type="molecule type" value="Genomic_DNA"/>
</dbReference>
<feature type="domain" description="HD-GYP" evidence="5">
    <location>
        <begin position="299"/>
        <end position="494"/>
    </location>
</feature>
<dbReference type="PROSITE" id="PS51831">
    <property type="entry name" value="HD"/>
    <property type="match status" value="1"/>
</dbReference>
<feature type="transmembrane region" description="Helical" evidence="2">
    <location>
        <begin position="44"/>
        <end position="66"/>
    </location>
</feature>
<dbReference type="InterPro" id="IPR037522">
    <property type="entry name" value="HD_GYP_dom"/>
</dbReference>
<reference evidence="6 7" key="1">
    <citation type="submission" date="2018-08" db="EMBL/GenBank/DDBJ databases">
        <title>Meiothermus cateniformans JCM 15151 genome sequencing project.</title>
        <authorList>
            <person name="Da Costa M.S."/>
            <person name="Albuquerque L."/>
            <person name="Raposo P."/>
            <person name="Froufe H.J.C."/>
            <person name="Barroso C.S."/>
            <person name="Egas C."/>
        </authorList>
    </citation>
    <scope>NUCLEOTIDE SEQUENCE [LARGE SCALE GENOMIC DNA]</scope>
    <source>
        <strain evidence="6 7">JCM 15151</strain>
    </source>
</reference>
<feature type="transmembrane region" description="Helical" evidence="2">
    <location>
        <begin position="106"/>
        <end position="126"/>
    </location>
</feature>
<evidence type="ECO:0000256" key="2">
    <source>
        <dbReference type="SAM" id="Phobius"/>
    </source>
</evidence>
<dbReference type="SMART" id="SM00471">
    <property type="entry name" value="HDc"/>
    <property type="match status" value="1"/>
</dbReference>
<dbReference type="CDD" id="cd00077">
    <property type="entry name" value="HDc"/>
    <property type="match status" value="1"/>
</dbReference>
<feature type="domain" description="HAMP" evidence="3">
    <location>
        <begin position="245"/>
        <end position="297"/>
    </location>
</feature>
<feature type="transmembrane region" description="Helical" evidence="2">
    <location>
        <begin position="138"/>
        <end position="159"/>
    </location>
</feature>
<dbReference type="GO" id="GO:0007165">
    <property type="term" value="P:signal transduction"/>
    <property type="evidence" value="ECO:0007669"/>
    <property type="project" value="InterPro"/>
</dbReference>
<dbReference type="PANTHER" id="PTHR43155:SF2">
    <property type="entry name" value="CYCLIC DI-GMP PHOSPHODIESTERASE PA4108"/>
    <property type="match status" value="1"/>
</dbReference>
<dbReference type="Gene3D" id="1.10.3210.10">
    <property type="entry name" value="Hypothetical protein af1432"/>
    <property type="match status" value="1"/>
</dbReference>
<dbReference type="CDD" id="cd06225">
    <property type="entry name" value="HAMP"/>
    <property type="match status" value="1"/>
</dbReference>
<feature type="region of interest" description="Disordered" evidence="1">
    <location>
        <begin position="490"/>
        <end position="520"/>
    </location>
</feature>
<dbReference type="AlphaFoldDB" id="A0A399DV66"/>
<dbReference type="InterPro" id="IPR003660">
    <property type="entry name" value="HAMP_dom"/>
</dbReference>
<evidence type="ECO:0000259" key="4">
    <source>
        <dbReference type="PROSITE" id="PS51831"/>
    </source>
</evidence>
<dbReference type="PROSITE" id="PS51832">
    <property type="entry name" value="HD_GYP"/>
    <property type="match status" value="1"/>
</dbReference>
<name>A0A399DV66_9DEIN</name>
<keyword evidence="2" id="KW-0472">Membrane</keyword>
<feature type="transmembrane region" description="Helical" evidence="2">
    <location>
        <begin position="193"/>
        <end position="214"/>
    </location>
</feature>
<dbReference type="Pfam" id="PF13487">
    <property type="entry name" value="HD_5"/>
    <property type="match status" value="1"/>
</dbReference>
<dbReference type="Proteomes" id="UP000266089">
    <property type="component" value="Unassembled WGS sequence"/>
</dbReference>
<gene>
    <name evidence="6" type="primary">rpfG_4</name>
    <name evidence="6" type="ORF">Mcate_01938</name>
</gene>
<dbReference type="EC" id="3.1.4.52" evidence="6"/>
<dbReference type="PANTHER" id="PTHR43155">
    <property type="entry name" value="CYCLIC DI-GMP PHOSPHODIESTERASE PA4108-RELATED"/>
    <property type="match status" value="1"/>
</dbReference>
<keyword evidence="2" id="KW-0812">Transmembrane</keyword>
<evidence type="ECO:0000256" key="1">
    <source>
        <dbReference type="SAM" id="MobiDB-lite"/>
    </source>
</evidence>
<feature type="domain" description="HD" evidence="4">
    <location>
        <begin position="321"/>
        <end position="443"/>
    </location>
</feature>
<dbReference type="SMART" id="SM00304">
    <property type="entry name" value="HAMP"/>
    <property type="match status" value="1"/>
</dbReference>
<dbReference type="GO" id="GO:0071111">
    <property type="term" value="F:cyclic-guanylate-specific phosphodiesterase activity"/>
    <property type="evidence" value="ECO:0007669"/>
    <property type="project" value="UniProtKB-EC"/>
</dbReference>
<proteinExistence type="predicted"/>